<dbReference type="Proteomes" id="UP000295188">
    <property type="component" value="Unassembled WGS sequence"/>
</dbReference>
<name>A0A4R3KBU4_9FIRM</name>
<sequence>MLLPVCVFLFSFHNVNAAVTDDSNIAVDVVSAGPLPVMIKNRMQASVTVIAEQLMDGKSPDEINAGKAQYETVIKEVFDKILIGYTVDGVTIATSDEQVNVTVNLLPWDDTITAVDVQIKTDGVSPEIAALAMADIKGMHDLFAENLCGLPVDAVDWSNGVLKHSLDDFMEKNLPEFRADFEMQPGATAKVVVTIYPRMPVIRNIDLMMRSDTVPNIYLLQERVFFQNQINILLGVPVAFVDRHKEYFAQKFAEALDKRSSFSLLGMHTDVDIKTGEQTTITSHSNTAKYNIGIEGWADFGRHNSEDENITYRVHLGRFLTPKNEFFTQIFFKPQETEVDWAAGYYYHFDKKWRLGGRYFFEDQYWSIDAQRVFNKKWLARFEYAPAKDSWEGAIRYNLHDFVSLEYVWQQADHEKDRWLRLIGHF</sequence>
<dbReference type="OrthoDB" id="1633201at2"/>
<feature type="chain" id="PRO_5020941371" evidence="1">
    <location>
        <begin position="18"/>
        <end position="426"/>
    </location>
</feature>
<comment type="caution">
    <text evidence="2">The sequence shown here is derived from an EMBL/GenBank/DDBJ whole genome shotgun (WGS) entry which is preliminary data.</text>
</comment>
<proteinExistence type="predicted"/>
<evidence type="ECO:0000313" key="2">
    <source>
        <dbReference type="EMBL" id="TCS80495.1"/>
    </source>
</evidence>
<keyword evidence="3" id="KW-1185">Reference proteome</keyword>
<keyword evidence="1" id="KW-0732">Signal</keyword>
<gene>
    <name evidence="2" type="ORF">EDC37_10497</name>
</gene>
<protein>
    <submittedName>
        <fullName evidence="2">Uncharacterized protein</fullName>
    </submittedName>
</protein>
<evidence type="ECO:0000313" key="3">
    <source>
        <dbReference type="Proteomes" id="UP000295188"/>
    </source>
</evidence>
<dbReference type="AlphaFoldDB" id="A0A4R3KBU4"/>
<dbReference type="EMBL" id="SMAA01000004">
    <property type="protein sequence ID" value="TCS80495.1"/>
    <property type="molecule type" value="Genomic_DNA"/>
</dbReference>
<feature type="signal peptide" evidence="1">
    <location>
        <begin position="1"/>
        <end position="17"/>
    </location>
</feature>
<reference evidence="2 3" key="1">
    <citation type="submission" date="2019-03" db="EMBL/GenBank/DDBJ databases">
        <title>Genomic Encyclopedia of Type Strains, Phase IV (KMG-IV): sequencing the most valuable type-strain genomes for metagenomic binning, comparative biology and taxonomic classification.</title>
        <authorList>
            <person name="Goeker M."/>
        </authorList>
    </citation>
    <scope>NUCLEOTIDE SEQUENCE [LARGE SCALE GENOMIC DNA]</scope>
    <source>
        <strain evidence="2 3">DSM 20467</strain>
    </source>
</reference>
<organism evidence="2 3">
    <name type="scientific">Pectinatus cerevisiiphilus</name>
    <dbReference type="NCBI Taxonomy" id="86956"/>
    <lineage>
        <taxon>Bacteria</taxon>
        <taxon>Bacillati</taxon>
        <taxon>Bacillota</taxon>
        <taxon>Negativicutes</taxon>
        <taxon>Selenomonadales</taxon>
        <taxon>Selenomonadaceae</taxon>
        <taxon>Pectinatus</taxon>
    </lineage>
</organism>
<evidence type="ECO:0000256" key="1">
    <source>
        <dbReference type="SAM" id="SignalP"/>
    </source>
</evidence>
<dbReference type="RefSeq" id="WP_132548009.1">
    <property type="nucleotide sequence ID" value="NZ_SMAA01000004.1"/>
</dbReference>
<accession>A0A4R3KBU4</accession>